<dbReference type="Pfam" id="PF00296">
    <property type="entry name" value="Bac_luciferase"/>
    <property type="match status" value="1"/>
</dbReference>
<evidence type="ECO:0000313" key="6">
    <source>
        <dbReference type="EMBL" id="MEE4543875.1"/>
    </source>
</evidence>
<dbReference type="EMBL" id="JAZEWV010000013">
    <property type="protein sequence ID" value="MEE4543875.1"/>
    <property type="molecule type" value="Genomic_DNA"/>
</dbReference>
<proteinExistence type="predicted"/>
<protein>
    <submittedName>
        <fullName evidence="6">LLM class flavin-dependent oxidoreductase</fullName>
        <ecNumber evidence="6">1.-.-.-</ecNumber>
    </submittedName>
</protein>
<name>A0ABU7PDJ5_9ACTN</name>
<evidence type="ECO:0000256" key="3">
    <source>
        <dbReference type="ARBA" id="ARBA00023002"/>
    </source>
</evidence>
<keyword evidence="7" id="KW-1185">Reference proteome</keyword>
<dbReference type="InterPro" id="IPR050172">
    <property type="entry name" value="SsuD_RutA_monooxygenase"/>
</dbReference>
<gene>
    <name evidence="6" type="ORF">V2S66_18090</name>
</gene>
<dbReference type="PANTHER" id="PTHR42847">
    <property type="entry name" value="ALKANESULFONATE MONOOXYGENASE"/>
    <property type="match status" value="1"/>
</dbReference>
<organism evidence="6 7">
    <name type="scientific">Actinacidiphila polyblastidii</name>
    <dbReference type="NCBI Taxonomy" id="3110430"/>
    <lineage>
        <taxon>Bacteria</taxon>
        <taxon>Bacillati</taxon>
        <taxon>Actinomycetota</taxon>
        <taxon>Actinomycetes</taxon>
        <taxon>Kitasatosporales</taxon>
        <taxon>Streptomycetaceae</taxon>
        <taxon>Actinacidiphila</taxon>
    </lineage>
</organism>
<evidence type="ECO:0000256" key="4">
    <source>
        <dbReference type="ARBA" id="ARBA00023033"/>
    </source>
</evidence>
<dbReference type="InterPro" id="IPR011251">
    <property type="entry name" value="Luciferase-like_dom"/>
</dbReference>
<comment type="caution">
    <text evidence="6">The sequence shown here is derived from an EMBL/GenBank/DDBJ whole genome shotgun (WGS) entry which is preliminary data.</text>
</comment>
<evidence type="ECO:0000256" key="2">
    <source>
        <dbReference type="ARBA" id="ARBA00022643"/>
    </source>
</evidence>
<evidence type="ECO:0000256" key="1">
    <source>
        <dbReference type="ARBA" id="ARBA00022630"/>
    </source>
</evidence>
<dbReference type="GO" id="GO:0016491">
    <property type="term" value="F:oxidoreductase activity"/>
    <property type="evidence" value="ECO:0007669"/>
    <property type="project" value="UniProtKB-KW"/>
</dbReference>
<keyword evidence="2" id="KW-0288">FMN</keyword>
<dbReference type="EC" id="1.-.-.-" evidence="6"/>
<feature type="domain" description="Luciferase-like" evidence="5">
    <location>
        <begin position="33"/>
        <end position="336"/>
    </location>
</feature>
<keyword evidence="1" id="KW-0285">Flavoprotein</keyword>
<dbReference type="PANTHER" id="PTHR42847:SF9">
    <property type="entry name" value="BLL6451 PROTEIN"/>
    <property type="match status" value="1"/>
</dbReference>
<sequence>MSIEFIGIAATQPVSETGGGPAAPSVSSQSEAHAAQGAVIQPAYLRELALAHERSGFDRVLVAHSSASPDGFTVADQVLSHTTRLGVLLAHRPGFVSPTLAARKFATLDAFHPGRVALHVITGGDDADQARDGDLSDKPTRYRRTDEFLDVVRRTWTATEPFDYEGDFYQVRGGRSAVLPARPIPVYFGGASDDAVRAGAKHADVYAFWGEPLAGIADRIRQVRAAAAVHGRTPNFSVSLRPVPAATETEAWRRAEDILRLTKERAGALRKAFNLDHSTQEGSRRLLDVAARGDVHDKRLWTAVAKATGAAGNSTALVGSYEQVAESLLDYTRLGVGTLLIRGFSPLEDARDYGALVDLVRAETEARGFTGNRVPPVAPAQAGSRDLLGAVGA</sequence>
<reference evidence="6 7" key="1">
    <citation type="submission" date="2023-12" db="EMBL/GenBank/DDBJ databases">
        <title>Streptomyces sp. V4-01.</title>
        <authorList>
            <person name="Somphong A."/>
            <person name="Phongsopitanun W."/>
        </authorList>
    </citation>
    <scope>NUCLEOTIDE SEQUENCE [LARGE SCALE GENOMIC DNA]</scope>
    <source>
        <strain evidence="6 7">V4-01</strain>
    </source>
</reference>
<dbReference type="InterPro" id="IPR036661">
    <property type="entry name" value="Luciferase-like_sf"/>
</dbReference>
<evidence type="ECO:0000313" key="7">
    <source>
        <dbReference type="Proteomes" id="UP001344658"/>
    </source>
</evidence>
<evidence type="ECO:0000259" key="5">
    <source>
        <dbReference type="Pfam" id="PF00296"/>
    </source>
</evidence>
<accession>A0ABU7PDJ5</accession>
<dbReference type="RefSeq" id="WP_330796674.1">
    <property type="nucleotide sequence ID" value="NZ_JAZEWV010000013.1"/>
</dbReference>
<keyword evidence="3 6" id="KW-0560">Oxidoreductase</keyword>
<dbReference type="CDD" id="cd01094">
    <property type="entry name" value="Alkanesulfonate_monoxygenase"/>
    <property type="match status" value="1"/>
</dbReference>
<dbReference type="SUPFAM" id="SSF51679">
    <property type="entry name" value="Bacterial luciferase-like"/>
    <property type="match status" value="1"/>
</dbReference>
<dbReference type="Proteomes" id="UP001344658">
    <property type="component" value="Unassembled WGS sequence"/>
</dbReference>
<keyword evidence="4" id="KW-0503">Monooxygenase</keyword>
<dbReference type="Gene3D" id="3.20.20.30">
    <property type="entry name" value="Luciferase-like domain"/>
    <property type="match status" value="1"/>
</dbReference>